<accession>A0A918JWD4</accession>
<proteinExistence type="predicted"/>
<keyword evidence="1" id="KW-0472">Membrane</keyword>
<gene>
    <name evidence="2" type="ORF">GCM10007384_20730</name>
</gene>
<evidence type="ECO:0000256" key="1">
    <source>
        <dbReference type="SAM" id="Phobius"/>
    </source>
</evidence>
<evidence type="ECO:0000313" key="3">
    <source>
        <dbReference type="Proteomes" id="UP000601108"/>
    </source>
</evidence>
<comment type="caution">
    <text evidence="2">The sequence shown here is derived from an EMBL/GenBank/DDBJ whole genome shotgun (WGS) entry which is preliminary data.</text>
</comment>
<dbReference type="AlphaFoldDB" id="A0A918JWD4"/>
<keyword evidence="3" id="KW-1185">Reference proteome</keyword>
<keyword evidence="1" id="KW-1133">Transmembrane helix</keyword>
<evidence type="ECO:0000313" key="2">
    <source>
        <dbReference type="EMBL" id="GGX19241.1"/>
    </source>
</evidence>
<sequence length="77" mass="8945">MKNQNIIDCYKLDIIKDIPLELDVITQNRDQLLFENQKLKKILLALSVGLGGIIAYKIINYYGKKKKRQKTNILVPE</sequence>
<protein>
    <submittedName>
        <fullName evidence="2">Uncharacterized protein</fullName>
    </submittedName>
</protein>
<dbReference type="EMBL" id="BMWS01000012">
    <property type="protein sequence ID" value="GGX19241.1"/>
    <property type="molecule type" value="Genomic_DNA"/>
</dbReference>
<dbReference type="RefSeq" id="WP_027413944.1">
    <property type="nucleotide sequence ID" value="NZ_BMWS01000012.1"/>
</dbReference>
<feature type="transmembrane region" description="Helical" evidence="1">
    <location>
        <begin position="42"/>
        <end position="59"/>
    </location>
</feature>
<name>A0A918JWD4_9FLAO</name>
<organism evidence="2 3">
    <name type="scientific">Aquimarina muelleri</name>
    <dbReference type="NCBI Taxonomy" id="279356"/>
    <lineage>
        <taxon>Bacteria</taxon>
        <taxon>Pseudomonadati</taxon>
        <taxon>Bacteroidota</taxon>
        <taxon>Flavobacteriia</taxon>
        <taxon>Flavobacteriales</taxon>
        <taxon>Flavobacteriaceae</taxon>
        <taxon>Aquimarina</taxon>
    </lineage>
</organism>
<keyword evidence="1" id="KW-0812">Transmembrane</keyword>
<dbReference type="Proteomes" id="UP000601108">
    <property type="component" value="Unassembled WGS sequence"/>
</dbReference>
<reference evidence="2 3" key="1">
    <citation type="journal article" date="2014" name="Int. J. Syst. Evol. Microbiol.">
        <title>Complete genome sequence of Corynebacterium casei LMG S-19264T (=DSM 44701T), isolated from a smear-ripened cheese.</title>
        <authorList>
            <consortium name="US DOE Joint Genome Institute (JGI-PGF)"/>
            <person name="Walter F."/>
            <person name="Albersmeier A."/>
            <person name="Kalinowski J."/>
            <person name="Ruckert C."/>
        </authorList>
    </citation>
    <scope>NUCLEOTIDE SEQUENCE [LARGE SCALE GENOMIC DNA]</scope>
    <source>
        <strain evidence="2 3">KCTC 12285</strain>
    </source>
</reference>